<sequence>MPVQNTPFEEIFKSGFWKGMEQFTNGTLQTDDGTTFRIHRVVLSPRSEYFRALFSFNFNEKAFVIPNINSKMLESLLVHMYTGTITLDGKKCV</sequence>
<name>A0A4Y2PP90_ARAVE</name>
<feature type="domain" description="BTB" evidence="1">
    <location>
        <begin position="24"/>
        <end position="89"/>
    </location>
</feature>
<dbReference type="CDD" id="cd18186">
    <property type="entry name" value="BTB_POZ_ZBTB_KLHL-like"/>
    <property type="match status" value="1"/>
</dbReference>
<keyword evidence="3" id="KW-1185">Reference proteome</keyword>
<dbReference type="Pfam" id="PF00651">
    <property type="entry name" value="BTB"/>
    <property type="match status" value="1"/>
</dbReference>
<evidence type="ECO:0000313" key="3">
    <source>
        <dbReference type="Proteomes" id="UP000499080"/>
    </source>
</evidence>
<protein>
    <recommendedName>
        <fullName evidence="1">BTB domain-containing protein</fullName>
    </recommendedName>
</protein>
<evidence type="ECO:0000259" key="1">
    <source>
        <dbReference type="PROSITE" id="PS50097"/>
    </source>
</evidence>
<reference evidence="2 3" key="1">
    <citation type="journal article" date="2019" name="Sci. Rep.">
        <title>Orb-weaving spider Araneus ventricosus genome elucidates the spidroin gene catalogue.</title>
        <authorList>
            <person name="Kono N."/>
            <person name="Nakamura H."/>
            <person name="Ohtoshi R."/>
            <person name="Moran D.A.P."/>
            <person name="Shinohara A."/>
            <person name="Yoshida Y."/>
            <person name="Fujiwara M."/>
            <person name="Mori M."/>
            <person name="Tomita M."/>
            <person name="Arakawa K."/>
        </authorList>
    </citation>
    <scope>NUCLEOTIDE SEQUENCE [LARGE SCALE GENOMIC DNA]</scope>
</reference>
<dbReference type="OrthoDB" id="6482909at2759"/>
<dbReference type="InterPro" id="IPR011333">
    <property type="entry name" value="SKP1/BTB/POZ_sf"/>
</dbReference>
<dbReference type="Proteomes" id="UP000499080">
    <property type="component" value="Unassembled WGS sequence"/>
</dbReference>
<gene>
    <name evidence="2" type="ORF">AVEN_32912_1</name>
</gene>
<dbReference type="InterPro" id="IPR000210">
    <property type="entry name" value="BTB/POZ_dom"/>
</dbReference>
<dbReference type="SUPFAM" id="SSF54695">
    <property type="entry name" value="POZ domain"/>
    <property type="match status" value="1"/>
</dbReference>
<proteinExistence type="predicted"/>
<organism evidence="2 3">
    <name type="scientific">Araneus ventricosus</name>
    <name type="common">Orbweaver spider</name>
    <name type="synonym">Epeira ventricosa</name>
    <dbReference type="NCBI Taxonomy" id="182803"/>
    <lineage>
        <taxon>Eukaryota</taxon>
        <taxon>Metazoa</taxon>
        <taxon>Ecdysozoa</taxon>
        <taxon>Arthropoda</taxon>
        <taxon>Chelicerata</taxon>
        <taxon>Arachnida</taxon>
        <taxon>Araneae</taxon>
        <taxon>Araneomorphae</taxon>
        <taxon>Entelegynae</taxon>
        <taxon>Araneoidea</taxon>
        <taxon>Araneidae</taxon>
        <taxon>Araneus</taxon>
    </lineage>
</organism>
<dbReference type="EMBL" id="BGPR01011654">
    <property type="protein sequence ID" value="GBN52360.1"/>
    <property type="molecule type" value="Genomic_DNA"/>
</dbReference>
<dbReference type="PROSITE" id="PS50097">
    <property type="entry name" value="BTB"/>
    <property type="match status" value="1"/>
</dbReference>
<accession>A0A4Y2PP90</accession>
<comment type="caution">
    <text evidence="2">The sequence shown here is derived from an EMBL/GenBank/DDBJ whole genome shotgun (WGS) entry which is preliminary data.</text>
</comment>
<evidence type="ECO:0000313" key="2">
    <source>
        <dbReference type="EMBL" id="GBN52360.1"/>
    </source>
</evidence>
<dbReference type="Gene3D" id="3.30.710.10">
    <property type="entry name" value="Potassium Channel Kv1.1, Chain A"/>
    <property type="match status" value="1"/>
</dbReference>
<dbReference type="AlphaFoldDB" id="A0A4Y2PP90"/>